<dbReference type="Gene3D" id="3.40.50.720">
    <property type="entry name" value="NAD(P)-binding Rossmann-like Domain"/>
    <property type="match status" value="1"/>
</dbReference>
<comment type="caution">
    <text evidence="3">The sequence shown here is derived from an EMBL/GenBank/DDBJ whole genome shotgun (WGS) entry which is preliminary data.</text>
</comment>
<keyword evidence="4" id="KW-1185">Reference proteome</keyword>
<dbReference type="InterPro" id="IPR002347">
    <property type="entry name" value="SDR_fam"/>
</dbReference>
<dbReference type="PANTHER" id="PTHR44229:SF4">
    <property type="entry name" value="15-HYDROXYPROSTAGLANDIN DEHYDROGENASE [NAD(+)]"/>
    <property type="match status" value="1"/>
</dbReference>
<evidence type="ECO:0000256" key="1">
    <source>
        <dbReference type="ARBA" id="ARBA00006484"/>
    </source>
</evidence>
<dbReference type="EMBL" id="JBBWRZ010000003">
    <property type="protein sequence ID" value="KAK8240550.1"/>
    <property type="molecule type" value="Genomic_DNA"/>
</dbReference>
<dbReference type="SUPFAM" id="SSF51735">
    <property type="entry name" value="NAD(P)-binding Rossmann-fold domains"/>
    <property type="match status" value="1"/>
</dbReference>
<dbReference type="PANTHER" id="PTHR44229">
    <property type="entry name" value="15-HYDROXYPROSTAGLANDIN DEHYDROGENASE [NAD(+)]"/>
    <property type="match status" value="1"/>
</dbReference>
<proteinExistence type="inferred from homology"/>
<organism evidence="3 4">
    <name type="scientific">Phyllosticta capitalensis</name>
    <dbReference type="NCBI Taxonomy" id="121624"/>
    <lineage>
        <taxon>Eukaryota</taxon>
        <taxon>Fungi</taxon>
        <taxon>Dikarya</taxon>
        <taxon>Ascomycota</taxon>
        <taxon>Pezizomycotina</taxon>
        <taxon>Dothideomycetes</taxon>
        <taxon>Dothideomycetes incertae sedis</taxon>
        <taxon>Botryosphaeriales</taxon>
        <taxon>Phyllostictaceae</taxon>
        <taxon>Phyllosticta</taxon>
    </lineage>
</organism>
<dbReference type="PRINTS" id="PR00081">
    <property type="entry name" value="GDHRDH"/>
</dbReference>
<dbReference type="Pfam" id="PF00106">
    <property type="entry name" value="adh_short"/>
    <property type="match status" value="1"/>
</dbReference>
<protein>
    <submittedName>
        <fullName evidence="3">Uncharacterized protein</fullName>
    </submittedName>
</protein>
<evidence type="ECO:0000313" key="4">
    <source>
        <dbReference type="Proteomes" id="UP001492380"/>
    </source>
</evidence>
<name>A0ABR1YWH2_9PEZI</name>
<dbReference type="Proteomes" id="UP001492380">
    <property type="component" value="Unassembled WGS sequence"/>
</dbReference>
<evidence type="ECO:0000313" key="3">
    <source>
        <dbReference type="EMBL" id="KAK8240550.1"/>
    </source>
</evidence>
<evidence type="ECO:0000256" key="2">
    <source>
        <dbReference type="ARBA" id="ARBA00023002"/>
    </source>
</evidence>
<accession>A0ABR1YWH2</accession>
<gene>
    <name evidence="3" type="ORF">HDK90DRAFT_509013</name>
</gene>
<keyword evidence="2" id="KW-0560">Oxidoreductase</keyword>
<reference evidence="3 4" key="1">
    <citation type="submission" date="2024-04" db="EMBL/GenBank/DDBJ databases">
        <title>Phyllosticta paracitricarpa is synonymous to the EU quarantine fungus P. citricarpa based on phylogenomic analyses.</title>
        <authorList>
            <consortium name="Lawrence Berkeley National Laboratory"/>
            <person name="Van Ingen-Buijs V.A."/>
            <person name="Van Westerhoven A.C."/>
            <person name="Haridas S."/>
            <person name="Skiadas P."/>
            <person name="Martin F."/>
            <person name="Groenewald J.Z."/>
            <person name="Crous P.W."/>
            <person name="Seidl M.F."/>
        </authorList>
    </citation>
    <scope>NUCLEOTIDE SEQUENCE [LARGE SCALE GENOMIC DNA]</scope>
    <source>
        <strain evidence="3 4">CBS 123374</strain>
    </source>
</reference>
<dbReference type="InterPro" id="IPR036291">
    <property type="entry name" value="NAD(P)-bd_dom_sf"/>
</dbReference>
<comment type="similarity">
    <text evidence="1">Belongs to the short-chain dehydrogenases/reductases (SDR) family.</text>
</comment>
<sequence>MSAALSDDDLNAKVDGSDLDGKNVLITGGASGIGADLAKTLAEKGAQVTIVDIQADRGREFALQLQQQGLKVQFVVANVNSWTDQVAAFQAAVGFSPSRRLDVVIASAGVFAEPFYLPNKPFISSLGQEPEPPGIKDYEVNTIGIHYTTRLALEYFELEPESPAMEPKCLIMIGSMVAYTDIPMMSPYIASKYAARGLFRSVRSIFSRKGHRVNHLAPWLTATPMTASSLKMFEECGAPIGDVSLARGAVMRLIQDSSINGRSIVVGPRRNIDLCDDVDGQFGGPVARKYLEEELPGWDQTEERLRKYMGFD</sequence>